<gene>
    <name evidence="3" type="ORF">CYMTET_24249</name>
</gene>
<dbReference type="Proteomes" id="UP001190700">
    <property type="component" value="Unassembled WGS sequence"/>
</dbReference>
<evidence type="ECO:0000313" key="3">
    <source>
        <dbReference type="EMBL" id="KAK3267180.1"/>
    </source>
</evidence>
<evidence type="ECO:0000313" key="4">
    <source>
        <dbReference type="Proteomes" id="UP001190700"/>
    </source>
</evidence>
<reference evidence="3 4" key="1">
    <citation type="journal article" date="2015" name="Genome Biol. Evol.">
        <title>Comparative Genomics of a Bacterivorous Green Alga Reveals Evolutionary Causalities and Consequences of Phago-Mixotrophic Mode of Nutrition.</title>
        <authorList>
            <person name="Burns J.A."/>
            <person name="Paasch A."/>
            <person name="Narechania A."/>
            <person name="Kim E."/>
        </authorList>
    </citation>
    <scope>NUCLEOTIDE SEQUENCE [LARGE SCALE GENOMIC DNA]</scope>
    <source>
        <strain evidence="3 4">PLY_AMNH</strain>
    </source>
</reference>
<dbReference type="AlphaFoldDB" id="A0AAE0FX46"/>
<evidence type="ECO:0000256" key="1">
    <source>
        <dbReference type="SAM" id="MobiDB-lite"/>
    </source>
</evidence>
<feature type="compositionally biased region" description="Low complexity" evidence="1">
    <location>
        <begin position="198"/>
        <end position="218"/>
    </location>
</feature>
<proteinExistence type="predicted"/>
<dbReference type="EMBL" id="LGRX02012567">
    <property type="protein sequence ID" value="KAK3267180.1"/>
    <property type="molecule type" value="Genomic_DNA"/>
</dbReference>
<sequence>MTSVGRCILVMLLRVLGIIDTRTEAKLNCQIDLELYNYTLNKVKNAKVLKEPFPHVFIEDIFQPDFYPCILNKLPDGKRRGPYKSFKSERYLVKLADRTGVQLQPGARDYREATAKALDINFWTEFTEMFANPELGRQWVETLGASTSKRYDPQGEDKKIRFVYRMDLSRDLSGYEIGPHTDTDFKWSAPLTQSCEQSSPGISSGSSSAFPGIGTEKG</sequence>
<comment type="caution">
    <text evidence="3">The sequence shown here is derived from an EMBL/GenBank/DDBJ whole genome shotgun (WGS) entry which is preliminary data.</text>
</comment>
<evidence type="ECO:0000256" key="2">
    <source>
        <dbReference type="SAM" id="SignalP"/>
    </source>
</evidence>
<feature type="chain" id="PRO_5041923203" evidence="2">
    <location>
        <begin position="26"/>
        <end position="218"/>
    </location>
</feature>
<keyword evidence="4" id="KW-1185">Reference proteome</keyword>
<organism evidence="3 4">
    <name type="scientific">Cymbomonas tetramitiformis</name>
    <dbReference type="NCBI Taxonomy" id="36881"/>
    <lineage>
        <taxon>Eukaryota</taxon>
        <taxon>Viridiplantae</taxon>
        <taxon>Chlorophyta</taxon>
        <taxon>Pyramimonadophyceae</taxon>
        <taxon>Pyramimonadales</taxon>
        <taxon>Pyramimonadaceae</taxon>
        <taxon>Cymbomonas</taxon>
    </lineage>
</organism>
<accession>A0AAE0FX46</accession>
<protein>
    <submittedName>
        <fullName evidence="3">Uncharacterized protein</fullName>
    </submittedName>
</protein>
<keyword evidence="2" id="KW-0732">Signal</keyword>
<name>A0AAE0FX46_9CHLO</name>
<feature type="region of interest" description="Disordered" evidence="1">
    <location>
        <begin position="189"/>
        <end position="218"/>
    </location>
</feature>
<feature type="signal peptide" evidence="2">
    <location>
        <begin position="1"/>
        <end position="25"/>
    </location>
</feature>